<keyword evidence="1" id="KW-0175">Coiled coil</keyword>
<evidence type="ECO:0000256" key="1">
    <source>
        <dbReference type="SAM" id="Coils"/>
    </source>
</evidence>
<accession>A0A067L280</accession>
<feature type="coiled-coil region" evidence="1">
    <location>
        <begin position="56"/>
        <end position="97"/>
    </location>
</feature>
<evidence type="ECO:0000313" key="2">
    <source>
        <dbReference type="EMBL" id="KDP42581.1"/>
    </source>
</evidence>
<name>A0A067L280_JATCU</name>
<protein>
    <submittedName>
        <fullName evidence="2">Uncharacterized protein</fullName>
    </submittedName>
</protein>
<sequence length="122" mass="14175">MLPSHVTEGFWLVPFKLPSLLHPEIVLLLGRTLKAFKTLGMNIDFLLEPLEHLMSLAAKLRRHKEARLEKTNAEKEMRILEANLSNLKELTSRLDIEIQQLEPNAENYELMLMFQEVAKAPW</sequence>
<reference evidence="2 3" key="1">
    <citation type="journal article" date="2014" name="PLoS ONE">
        <title>Global Analysis of Gene Expression Profiles in Physic Nut (Jatropha curcas L.) Seedlings Exposed to Salt Stress.</title>
        <authorList>
            <person name="Zhang L."/>
            <person name="Zhang C."/>
            <person name="Wu P."/>
            <person name="Chen Y."/>
            <person name="Li M."/>
            <person name="Jiang H."/>
            <person name="Wu G."/>
        </authorList>
    </citation>
    <scope>NUCLEOTIDE SEQUENCE [LARGE SCALE GENOMIC DNA]</scope>
    <source>
        <strain evidence="3">cv. GZQX0401</strain>
        <tissue evidence="2">Young leaves</tissue>
    </source>
</reference>
<dbReference type="EMBL" id="KK914294">
    <property type="protein sequence ID" value="KDP42581.1"/>
    <property type="molecule type" value="Genomic_DNA"/>
</dbReference>
<dbReference type="STRING" id="180498.A0A067L280"/>
<dbReference type="AlphaFoldDB" id="A0A067L280"/>
<organism evidence="2 3">
    <name type="scientific">Jatropha curcas</name>
    <name type="common">Barbados nut</name>
    <dbReference type="NCBI Taxonomy" id="180498"/>
    <lineage>
        <taxon>Eukaryota</taxon>
        <taxon>Viridiplantae</taxon>
        <taxon>Streptophyta</taxon>
        <taxon>Embryophyta</taxon>
        <taxon>Tracheophyta</taxon>
        <taxon>Spermatophyta</taxon>
        <taxon>Magnoliopsida</taxon>
        <taxon>eudicotyledons</taxon>
        <taxon>Gunneridae</taxon>
        <taxon>Pentapetalae</taxon>
        <taxon>rosids</taxon>
        <taxon>fabids</taxon>
        <taxon>Malpighiales</taxon>
        <taxon>Euphorbiaceae</taxon>
        <taxon>Crotonoideae</taxon>
        <taxon>Jatropheae</taxon>
        <taxon>Jatropha</taxon>
    </lineage>
</organism>
<dbReference type="Proteomes" id="UP000027138">
    <property type="component" value="Unassembled WGS sequence"/>
</dbReference>
<evidence type="ECO:0000313" key="3">
    <source>
        <dbReference type="Proteomes" id="UP000027138"/>
    </source>
</evidence>
<keyword evidence="3" id="KW-1185">Reference proteome</keyword>
<proteinExistence type="predicted"/>
<gene>
    <name evidence="2" type="ORF">JCGZ_24355</name>
</gene>